<evidence type="ECO:0000313" key="1">
    <source>
        <dbReference type="EMBL" id="MCJ0972729.1"/>
    </source>
</evidence>
<proteinExistence type="predicted"/>
<accession>A0A9X1W3T9</accession>
<evidence type="ECO:0000313" key="2">
    <source>
        <dbReference type="Proteomes" id="UP001139682"/>
    </source>
</evidence>
<dbReference type="EMBL" id="JALGRD010000002">
    <property type="protein sequence ID" value="MCJ0972729.1"/>
    <property type="molecule type" value="Genomic_DNA"/>
</dbReference>
<protein>
    <submittedName>
        <fullName evidence="1">Uncharacterized protein</fullName>
    </submittedName>
</protein>
<keyword evidence="2" id="KW-1185">Reference proteome</keyword>
<dbReference type="AlphaFoldDB" id="A0A9X1W3T9"/>
<name>A0A9X1W3T9_9GAMM</name>
<reference evidence="1" key="1">
    <citation type="submission" date="2022-03" db="EMBL/GenBank/DDBJ databases">
        <title>Pseudomonas marianensis sp. nov., a marine bacterium isolated from deep-sea sediments of the Mariana Trench.</title>
        <authorList>
            <person name="Wei Y."/>
        </authorList>
    </citation>
    <scope>NUCLEOTIDE SEQUENCE</scope>
    <source>
        <strain evidence="1">PS1</strain>
    </source>
</reference>
<organism evidence="1 2">
    <name type="scientific">Stutzerimonas marianensis</name>
    <dbReference type="NCBI Taxonomy" id="2929513"/>
    <lineage>
        <taxon>Bacteria</taxon>
        <taxon>Pseudomonadati</taxon>
        <taxon>Pseudomonadota</taxon>
        <taxon>Gammaproteobacteria</taxon>
        <taxon>Pseudomonadales</taxon>
        <taxon>Pseudomonadaceae</taxon>
        <taxon>Stutzerimonas</taxon>
    </lineage>
</organism>
<comment type="caution">
    <text evidence="1">The sequence shown here is derived from an EMBL/GenBank/DDBJ whole genome shotgun (WGS) entry which is preliminary data.</text>
</comment>
<dbReference type="Proteomes" id="UP001139682">
    <property type="component" value="Unassembled WGS sequence"/>
</dbReference>
<sequence>MTKHDLKELSAIGAELAAAKAEVQLEMERHRKTWRQLEQVRGLLRECRPVVVQLSNQNGAELFNDLVQRIDAALSLQAEPVCRCTMREKMVGDGCSVCNPERAADFEDDEPAPAQAEQRPVGWQSIVLHASELADMVLKGDAPQTAQRTARALLSMLATRPAQTEQQPEQSGLKVTVNRKSLERVLRHDFAEDCQECAIGRSEAWAELRAALSAQG</sequence>
<dbReference type="RefSeq" id="WP_243604912.1">
    <property type="nucleotide sequence ID" value="NZ_JALGRD010000002.1"/>
</dbReference>
<gene>
    <name evidence="1" type="ORF">MST27_05025</name>
</gene>